<evidence type="ECO:0000313" key="1">
    <source>
        <dbReference type="EMBL" id="SPD33873.1"/>
    </source>
</evidence>
<dbReference type="EMBL" id="OIVN01006477">
    <property type="protein sequence ID" value="SPD33873.1"/>
    <property type="molecule type" value="Genomic_DNA"/>
</dbReference>
<organism evidence="1">
    <name type="scientific">Fagus sylvatica</name>
    <name type="common">Beechnut</name>
    <dbReference type="NCBI Taxonomy" id="28930"/>
    <lineage>
        <taxon>Eukaryota</taxon>
        <taxon>Viridiplantae</taxon>
        <taxon>Streptophyta</taxon>
        <taxon>Embryophyta</taxon>
        <taxon>Tracheophyta</taxon>
        <taxon>Spermatophyta</taxon>
        <taxon>Magnoliopsida</taxon>
        <taxon>eudicotyledons</taxon>
        <taxon>Gunneridae</taxon>
        <taxon>Pentapetalae</taxon>
        <taxon>rosids</taxon>
        <taxon>fabids</taxon>
        <taxon>Fagales</taxon>
        <taxon>Fagaceae</taxon>
        <taxon>Fagus</taxon>
    </lineage>
</organism>
<name>A0A2N9JBA1_FAGSY</name>
<sequence length="97" mass="9519">MGVAMAVFVVGCRFVDELFWVCGGLPIWVLGGDGGVLWMSCSGFVDGFVLRVCGFGDGGGGGGGNGGGGGDGDGGGGSFRFGFKLLGWKNGFGVGGL</sequence>
<reference evidence="1" key="1">
    <citation type="submission" date="2018-02" db="EMBL/GenBank/DDBJ databases">
        <authorList>
            <person name="Cohen D.B."/>
            <person name="Kent A.D."/>
        </authorList>
    </citation>
    <scope>NUCLEOTIDE SEQUENCE</scope>
</reference>
<accession>A0A2N9JBA1</accession>
<protein>
    <submittedName>
        <fullName evidence="1">Uncharacterized protein</fullName>
    </submittedName>
</protein>
<dbReference type="AlphaFoldDB" id="A0A2N9JBA1"/>
<gene>
    <name evidence="1" type="ORF">FSB_LOCUS61755</name>
</gene>
<proteinExistence type="predicted"/>